<gene>
    <name evidence="2" type="ORF">EYZ11_003757</name>
</gene>
<feature type="region of interest" description="Disordered" evidence="1">
    <location>
        <begin position="81"/>
        <end position="106"/>
    </location>
</feature>
<dbReference type="AlphaFoldDB" id="A0A4S3JPK9"/>
<comment type="caution">
    <text evidence="2">The sequence shown here is derived from an EMBL/GenBank/DDBJ whole genome shotgun (WGS) entry which is preliminary data.</text>
</comment>
<keyword evidence="3" id="KW-1185">Reference proteome</keyword>
<accession>A0A4S3JPK9</accession>
<evidence type="ECO:0000256" key="1">
    <source>
        <dbReference type="SAM" id="MobiDB-lite"/>
    </source>
</evidence>
<reference evidence="2 3" key="1">
    <citation type="submission" date="2019-03" db="EMBL/GenBank/DDBJ databases">
        <title>The genome sequence of a newly discovered highly antifungal drug resistant Aspergillus species, Aspergillus tanneri NIH 1004.</title>
        <authorList>
            <person name="Mounaud S."/>
            <person name="Singh I."/>
            <person name="Joardar V."/>
            <person name="Pakala S."/>
            <person name="Pakala S."/>
            <person name="Venepally P."/>
            <person name="Hoover J."/>
            <person name="Nierman W."/>
            <person name="Chung J."/>
            <person name="Losada L."/>
        </authorList>
    </citation>
    <scope>NUCLEOTIDE SEQUENCE [LARGE SCALE GENOMIC DNA]</scope>
    <source>
        <strain evidence="2 3">NIH1004</strain>
    </source>
</reference>
<dbReference type="VEuPathDB" id="FungiDB:EYZ11_003757"/>
<dbReference type="STRING" id="1220188.A0A4S3JPK9"/>
<dbReference type="Proteomes" id="UP000308092">
    <property type="component" value="Unassembled WGS sequence"/>
</dbReference>
<dbReference type="EMBL" id="SOSA01000100">
    <property type="protein sequence ID" value="THC96748.1"/>
    <property type="molecule type" value="Genomic_DNA"/>
</dbReference>
<name>A0A4S3JPK9_9EURO</name>
<proteinExistence type="predicted"/>
<organism evidence="2 3">
    <name type="scientific">Aspergillus tanneri</name>
    <dbReference type="NCBI Taxonomy" id="1220188"/>
    <lineage>
        <taxon>Eukaryota</taxon>
        <taxon>Fungi</taxon>
        <taxon>Dikarya</taxon>
        <taxon>Ascomycota</taxon>
        <taxon>Pezizomycotina</taxon>
        <taxon>Eurotiomycetes</taxon>
        <taxon>Eurotiomycetidae</taxon>
        <taxon>Eurotiales</taxon>
        <taxon>Aspergillaceae</taxon>
        <taxon>Aspergillus</taxon>
        <taxon>Aspergillus subgen. Circumdati</taxon>
    </lineage>
</organism>
<dbReference type="PANTHER" id="PTHR39474">
    <property type="entry name" value="UNNAMED PRODUCT"/>
    <property type="match status" value="1"/>
</dbReference>
<evidence type="ECO:0000313" key="2">
    <source>
        <dbReference type="EMBL" id="THC96748.1"/>
    </source>
</evidence>
<dbReference type="PANTHER" id="PTHR39474:SF1">
    <property type="entry name" value="FUNGAL SPECIFIC TRANSCRIPTION FACTOR"/>
    <property type="match status" value="1"/>
</dbReference>
<sequence>MYMSLSSISRVTVFHLILNPLLIPSRTSTALAPASAAATIPPFHNTHIHIHSQSPSRAFSVFQLQCPLSPPIYQQAKSYTAMNTGSSQNRHQQQQRQREDPATHTPENKEYLALPDASTAGFQSAELDISGGDSTVKLDHLGPLVVNQDGTLSRITNWGQMTEIERLNTLRVLGKRNKLRMEAVKAAGSGQEDQEK</sequence>
<evidence type="ECO:0000313" key="3">
    <source>
        <dbReference type="Proteomes" id="UP000308092"/>
    </source>
</evidence>
<feature type="compositionally biased region" description="Basic and acidic residues" evidence="1">
    <location>
        <begin position="96"/>
        <end position="106"/>
    </location>
</feature>
<protein>
    <submittedName>
        <fullName evidence="2">Uncharacterized protein</fullName>
    </submittedName>
</protein>